<sequence>MQPTLAQRVQQLASFSMFCFLHESSSKSRKLLFGLGLGPVTETSIQMWKSNCTQKCIYEDKMNDAERSSNREPVVALHGTSCLGYTLSWHTWVTS</sequence>
<protein>
    <submittedName>
        <fullName evidence="1">Uncharacterized protein</fullName>
    </submittedName>
</protein>
<organism evidence="1 2">
    <name type="scientific">Dissostichus mawsoni</name>
    <name type="common">Antarctic cod</name>
    <dbReference type="NCBI Taxonomy" id="36200"/>
    <lineage>
        <taxon>Eukaryota</taxon>
        <taxon>Metazoa</taxon>
        <taxon>Chordata</taxon>
        <taxon>Craniata</taxon>
        <taxon>Vertebrata</taxon>
        <taxon>Euteleostomi</taxon>
        <taxon>Actinopterygii</taxon>
        <taxon>Neopterygii</taxon>
        <taxon>Teleostei</taxon>
        <taxon>Neoteleostei</taxon>
        <taxon>Acanthomorphata</taxon>
        <taxon>Eupercaria</taxon>
        <taxon>Perciformes</taxon>
        <taxon>Notothenioidei</taxon>
        <taxon>Nototheniidae</taxon>
        <taxon>Dissostichus</taxon>
    </lineage>
</organism>
<keyword evidence="2" id="KW-1185">Reference proteome</keyword>
<reference evidence="1 2" key="1">
    <citation type="submission" date="2020-03" db="EMBL/GenBank/DDBJ databases">
        <title>Dissostichus mawsoni Genome sequencing and assembly.</title>
        <authorList>
            <person name="Park H."/>
        </authorList>
    </citation>
    <scope>NUCLEOTIDE SEQUENCE [LARGE SCALE GENOMIC DNA]</scope>
    <source>
        <strain evidence="1">DM0001</strain>
        <tissue evidence="1">Muscle</tissue>
    </source>
</reference>
<evidence type="ECO:0000313" key="1">
    <source>
        <dbReference type="EMBL" id="KAF3854497.1"/>
    </source>
</evidence>
<proteinExistence type="predicted"/>
<dbReference type="EMBL" id="JAAKFY010000007">
    <property type="protein sequence ID" value="KAF3854497.1"/>
    <property type="molecule type" value="Genomic_DNA"/>
</dbReference>
<comment type="caution">
    <text evidence="1">The sequence shown here is derived from an EMBL/GenBank/DDBJ whole genome shotgun (WGS) entry which is preliminary data.</text>
</comment>
<evidence type="ECO:0000313" key="2">
    <source>
        <dbReference type="Proteomes" id="UP000518266"/>
    </source>
</evidence>
<dbReference type="Proteomes" id="UP000518266">
    <property type="component" value="Unassembled WGS sequence"/>
</dbReference>
<dbReference type="AlphaFoldDB" id="A0A7J5Z151"/>
<name>A0A7J5Z151_DISMA</name>
<gene>
    <name evidence="1" type="ORF">F7725_022552</name>
</gene>
<accession>A0A7J5Z151</accession>